<accession>A0ABQ0L2G2</accession>
<evidence type="ECO:0000256" key="1">
    <source>
        <dbReference type="ARBA" id="ARBA00001971"/>
    </source>
</evidence>
<comment type="similarity">
    <text evidence="3">Belongs to the cytochrome P450 family.</text>
</comment>
<evidence type="ECO:0000256" key="3">
    <source>
        <dbReference type="ARBA" id="ARBA00010617"/>
    </source>
</evidence>
<dbReference type="Pfam" id="PF00067">
    <property type="entry name" value="p450"/>
    <property type="match status" value="1"/>
</dbReference>
<reference evidence="10" key="1">
    <citation type="submission" date="2014-09" db="EMBL/GenBank/DDBJ databases">
        <title>Genome sequence of the luminous mushroom Mycena chlorophos for searching fungal bioluminescence genes.</title>
        <authorList>
            <person name="Tanaka Y."/>
            <person name="Kasuga D."/>
            <person name="Oba Y."/>
            <person name="Hase S."/>
            <person name="Sato K."/>
            <person name="Oba Y."/>
            <person name="Sakakibara Y."/>
        </authorList>
    </citation>
    <scope>NUCLEOTIDE SEQUENCE</scope>
</reference>
<evidence type="ECO:0000256" key="5">
    <source>
        <dbReference type="ARBA" id="ARBA00022723"/>
    </source>
</evidence>
<dbReference type="SUPFAM" id="SSF48264">
    <property type="entry name" value="Cytochrome P450"/>
    <property type="match status" value="1"/>
</dbReference>
<dbReference type="Proteomes" id="UP000815677">
    <property type="component" value="Unassembled WGS sequence"/>
</dbReference>
<dbReference type="InterPro" id="IPR036396">
    <property type="entry name" value="Cyt_P450_sf"/>
</dbReference>
<keyword evidence="7" id="KW-0408">Iron</keyword>
<dbReference type="EMBL" id="DF841109">
    <property type="protein sequence ID" value="GAT45353.1"/>
    <property type="molecule type" value="Genomic_DNA"/>
</dbReference>
<keyword evidence="4" id="KW-0349">Heme</keyword>
<keyword evidence="8" id="KW-0503">Monooxygenase</keyword>
<dbReference type="InterPro" id="IPR001128">
    <property type="entry name" value="Cyt_P450"/>
</dbReference>
<feature type="region of interest" description="Disordered" evidence="9">
    <location>
        <begin position="77"/>
        <end position="97"/>
    </location>
</feature>
<dbReference type="InterPro" id="IPR002401">
    <property type="entry name" value="Cyt_P450_E_grp-I"/>
</dbReference>
<evidence type="ECO:0000256" key="9">
    <source>
        <dbReference type="SAM" id="MobiDB-lite"/>
    </source>
</evidence>
<dbReference type="PANTHER" id="PTHR46300:SF7">
    <property type="entry name" value="P450, PUTATIVE (EUROFUNG)-RELATED"/>
    <property type="match status" value="1"/>
</dbReference>
<evidence type="ECO:0000256" key="7">
    <source>
        <dbReference type="ARBA" id="ARBA00023004"/>
    </source>
</evidence>
<comment type="pathway">
    <text evidence="2">Secondary metabolite biosynthesis.</text>
</comment>
<keyword evidence="5" id="KW-0479">Metal-binding</keyword>
<evidence type="ECO:0000256" key="6">
    <source>
        <dbReference type="ARBA" id="ARBA00023002"/>
    </source>
</evidence>
<keyword evidence="11" id="KW-1185">Reference proteome</keyword>
<gene>
    <name evidence="10" type="ORF">MCHLO_02939</name>
</gene>
<evidence type="ECO:0000313" key="11">
    <source>
        <dbReference type="Proteomes" id="UP000815677"/>
    </source>
</evidence>
<evidence type="ECO:0000256" key="4">
    <source>
        <dbReference type="ARBA" id="ARBA00022617"/>
    </source>
</evidence>
<proteinExistence type="inferred from homology"/>
<dbReference type="InterPro" id="IPR050364">
    <property type="entry name" value="Cytochrome_P450_fung"/>
</dbReference>
<dbReference type="PANTHER" id="PTHR46300">
    <property type="entry name" value="P450, PUTATIVE (EUROFUNG)-RELATED-RELATED"/>
    <property type="match status" value="1"/>
</dbReference>
<sequence>MGRSATTGRRTRLDEDACRAWVGARPVYDHRTMAWSSRRRGPPSGRENAAIDSNLSSRSAARDILGWLMGHGPTRAKTLSTGSSPLPTADSLPRAYPKRGDTDVVSLAGVHEVGGTLRSVGACRSAQHPRFHRQLAQNCTGPLRETPAGLFQPAMGVPEIRALKDEVKNKPFGYALEHKDTLRLNPAPIVVKMLEDAHKGTDDEMEMLRRVSGVSYSAASDTTVSALRSFFLAMALYPTIQSKAQTEIDALLSAPGGMFPTFEHKASLPYVEALLPEVLRWRPVLPLSVPHATSACQGNPCSDQFHCQSDL</sequence>
<name>A0ABQ0L2G2_MYCCL</name>
<comment type="cofactor">
    <cofactor evidence="1">
        <name>heme</name>
        <dbReference type="ChEBI" id="CHEBI:30413"/>
    </cofactor>
</comment>
<organism evidence="10 11">
    <name type="scientific">Mycena chlorophos</name>
    <name type="common">Agaric fungus</name>
    <name type="synonym">Agaricus chlorophos</name>
    <dbReference type="NCBI Taxonomy" id="658473"/>
    <lineage>
        <taxon>Eukaryota</taxon>
        <taxon>Fungi</taxon>
        <taxon>Dikarya</taxon>
        <taxon>Basidiomycota</taxon>
        <taxon>Agaricomycotina</taxon>
        <taxon>Agaricomycetes</taxon>
        <taxon>Agaricomycetidae</taxon>
        <taxon>Agaricales</taxon>
        <taxon>Marasmiineae</taxon>
        <taxon>Mycenaceae</taxon>
        <taxon>Mycena</taxon>
    </lineage>
</organism>
<evidence type="ECO:0000313" key="10">
    <source>
        <dbReference type="EMBL" id="GAT45353.1"/>
    </source>
</evidence>
<evidence type="ECO:0000256" key="2">
    <source>
        <dbReference type="ARBA" id="ARBA00005179"/>
    </source>
</evidence>
<keyword evidence="6" id="KW-0560">Oxidoreductase</keyword>
<protein>
    <submittedName>
        <fullName evidence="10">Cytochrome P450</fullName>
    </submittedName>
</protein>
<evidence type="ECO:0000256" key="8">
    <source>
        <dbReference type="ARBA" id="ARBA00023033"/>
    </source>
</evidence>
<dbReference type="PRINTS" id="PR00463">
    <property type="entry name" value="EP450I"/>
</dbReference>
<feature type="compositionally biased region" description="Polar residues" evidence="9">
    <location>
        <begin position="77"/>
        <end position="86"/>
    </location>
</feature>
<dbReference type="Gene3D" id="1.10.630.10">
    <property type="entry name" value="Cytochrome P450"/>
    <property type="match status" value="1"/>
</dbReference>